<dbReference type="EMBL" id="MSIF01000016">
    <property type="protein sequence ID" value="OLF07392.1"/>
    <property type="molecule type" value="Genomic_DNA"/>
</dbReference>
<dbReference type="RefSeq" id="WP_075135984.1">
    <property type="nucleotide sequence ID" value="NZ_MSIF01000016.1"/>
</dbReference>
<keyword evidence="2" id="KW-1185">Reference proteome</keyword>
<dbReference type="AlphaFoldDB" id="A0A7Z0WIB0"/>
<reference evidence="1 2" key="1">
    <citation type="submission" date="2016-12" db="EMBL/GenBank/DDBJ databases">
        <title>The draft genome sequence of Actinophytocola xinjiangensis.</title>
        <authorList>
            <person name="Wang W."/>
            <person name="Yuan L."/>
        </authorList>
    </citation>
    <scope>NUCLEOTIDE SEQUENCE [LARGE SCALE GENOMIC DNA]</scope>
    <source>
        <strain evidence="1 2">CGMCC 4.4663</strain>
    </source>
</reference>
<evidence type="ECO:0000313" key="1">
    <source>
        <dbReference type="EMBL" id="OLF07392.1"/>
    </source>
</evidence>
<gene>
    <name evidence="1" type="ORF">BLA60_27905</name>
</gene>
<sequence length="313" mass="33534">MRAADEPANPHWVHTLAYLFAAENGGDITDPVVNNAALAALSRCESLLADLRRSARLHSATHTTVVSHLATVTQALAAASRPGVLRQAHTCACGAFRGQPPAQADAPKSPDYELQEMVRDAGVLAAEGDPAADECISNGLTWTTITPNQLIYFAAAMLAAKNAPATDRHADHPDSDERLATSILATLLPAARDRATGTAEHALAALHHPDPVRLRRRQHILLRRILTTLGGLVLDQAAAVERGFREAGGGQLTDPAVRQAAVAALKTFDKFIYANCRVTGVLDEDTYLLIVTQSLTAEHDFEQASRYASRHDL</sequence>
<dbReference type="Proteomes" id="UP000185696">
    <property type="component" value="Unassembled WGS sequence"/>
</dbReference>
<accession>A0A7Z0WIB0</accession>
<evidence type="ECO:0000313" key="2">
    <source>
        <dbReference type="Proteomes" id="UP000185696"/>
    </source>
</evidence>
<name>A0A7Z0WIB0_9PSEU</name>
<proteinExistence type="predicted"/>
<comment type="caution">
    <text evidence="1">The sequence shown here is derived from an EMBL/GenBank/DDBJ whole genome shotgun (WGS) entry which is preliminary data.</text>
</comment>
<protein>
    <submittedName>
        <fullName evidence="1">Uncharacterized protein</fullName>
    </submittedName>
</protein>
<organism evidence="1 2">
    <name type="scientific">Actinophytocola xinjiangensis</name>
    <dbReference type="NCBI Taxonomy" id="485602"/>
    <lineage>
        <taxon>Bacteria</taxon>
        <taxon>Bacillati</taxon>
        <taxon>Actinomycetota</taxon>
        <taxon>Actinomycetes</taxon>
        <taxon>Pseudonocardiales</taxon>
        <taxon>Pseudonocardiaceae</taxon>
    </lineage>
</organism>